<keyword evidence="2" id="KW-0449">Lipoprotein</keyword>
<dbReference type="KEGG" id="plon:Pla110_15070"/>
<evidence type="ECO:0000313" key="3">
    <source>
        <dbReference type="Proteomes" id="UP000317178"/>
    </source>
</evidence>
<evidence type="ECO:0000259" key="1">
    <source>
        <dbReference type="Pfam" id="PF13441"/>
    </source>
</evidence>
<dbReference type="AlphaFoldDB" id="A0A518CKN9"/>
<evidence type="ECO:0000313" key="2">
    <source>
        <dbReference type="EMBL" id="QDU79793.1"/>
    </source>
</evidence>
<reference evidence="2 3" key="1">
    <citation type="submission" date="2019-02" db="EMBL/GenBank/DDBJ databases">
        <title>Deep-cultivation of Planctomycetes and their phenomic and genomic characterization uncovers novel biology.</title>
        <authorList>
            <person name="Wiegand S."/>
            <person name="Jogler M."/>
            <person name="Boedeker C."/>
            <person name="Pinto D."/>
            <person name="Vollmers J."/>
            <person name="Rivas-Marin E."/>
            <person name="Kohn T."/>
            <person name="Peeters S.H."/>
            <person name="Heuer A."/>
            <person name="Rast P."/>
            <person name="Oberbeckmann S."/>
            <person name="Bunk B."/>
            <person name="Jeske O."/>
            <person name="Meyerdierks A."/>
            <person name="Storesund J.E."/>
            <person name="Kallscheuer N."/>
            <person name="Luecker S."/>
            <person name="Lage O.M."/>
            <person name="Pohl T."/>
            <person name="Merkel B.J."/>
            <person name="Hornburger P."/>
            <person name="Mueller R.-W."/>
            <person name="Bruemmer F."/>
            <person name="Labrenz M."/>
            <person name="Spormann A.M."/>
            <person name="Op den Camp H."/>
            <person name="Overmann J."/>
            <person name="Amann R."/>
            <person name="Jetten M.S.M."/>
            <person name="Mascher T."/>
            <person name="Medema M.H."/>
            <person name="Devos D.P."/>
            <person name="Kaster A.-K."/>
            <person name="Ovreas L."/>
            <person name="Rohde M."/>
            <person name="Galperin M.Y."/>
            <person name="Jogler C."/>
        </authorList>
    </citation>
    <scope>NUCLEOTIDE SEQUENCE [LARGE SCALE GENOMIC DNA]</scope>
    <source>
        <strain evidence="2 3">Pla110</strain>
    </source>
</reference>
<accession>A0A518CKN9</accession>
<dbReference type="Proteomes" id="UP000317178">
    <property type="component" value="Chromosome"/>
</dbReference>
<feature type="domain" description="YMGG-like Gly-zipper" evidence="1">
    <location>
        <begin position="80"/>
        <end position="124"/>
    </location>
</feature>
<protein>
    <submittedName>
        <fullName evidence="2">Putative outer membrane lipoprotein</fullName>
    </submittedName>
</protein>
<sequence length="263" mass="27872">MAEDSVPVEYLHFGKICRSGWKLRFSGLGKDDKKTIRTIILALQPWKAIDMNIKKLIVYSLFPCVAAFSGCASTGNYHTSRGAALGTGLGAATGAIIGHQSGNAGAGALIGAAAGAVGGGLVGKVRDTEDQRDAAVAQAAYLEHQQNALSNSDVVMMSQNQIGDQVIISSIQSRGGRFDLSPQGLITLKQSGVSDSVLQYMQTNGQNAAGVPTIVQAGPRVVSPAPVVIVEPAPVMPSPHVGLVFDFHRHGPRHRYRHHRWHH</sequence>
<dbReference type="Pfam" id="PF13441">
    <property type="entry name" value="Gly-zipper_YMGG"/>
    <property type="match status" value="1"/>
</dbReference>
<keyword evidence="3" id="KW-1185">Reference proteome</keyword>
<gene>
    <name evidence="2" type="ORF">Pla110_15070</name>
</gene>
<dbReference type="InterPro" id="IPR027367">
    <property type="entry name" value="Gly-zipper_YMGG"/>
</dbReference>
<proteinExistence type="predicted"/>
<dbReference type="EMBL" id="CP036281">
    <property type="protein sequence ID" value="QDU79793.1"/>
    <property type="molecule type" value="Genomic_DNA"/>
</dbReference>
<name>A0A518CKN9_9PLAN</name>
<organism evidence="2 3">
    <name type="scientific">Polystyrenella longa</name>
    <dbReference type="NCBI Taxonomy" id="2528007"/>
    <lineage>
        <taxon>Bacteria</taxon>
        <taxon>Pseudomonadati</taxon>
        <taxon>Planctomycetota</taxon>
        <taxon>Planctomycetia</taxon>
        <taxon>Planctomycetales</taxon>
        <taxon>Planctomycetaceae</taxon>
        <taxon>Polystyrenella</taxon>
    </lineage>
</organism>